<evidence type="ECO:0000313" key="1">
    <source>
        <dbReference type="EMBL" id="TFY94663.1"/>
    </source>
</evidence>
<keyword evidence="2" id="KW-1185">Reference proteome</keyword>
<organism evidence="1 2">
    <name type="scientific">Pseudomonas nabeulensis</name>
    <dbReference type="NCBI Taxonomy" id="2293833"/>
    <lineage>
        <taxon>Bacteria</taxon>
        <taxon>Pseudomonadati</taxon>
        <taxon>Pseudomonadota</taxon>
        <taxon>Gammaproteobacteria</taxon>
        <taxon>Pseudomonadales</taxon>
        <taxon>Pseudomonadaceae</taxon>
        <taxon>Pseudomonas</taxon>
    </lineage>
</organism>
<gene>
    <name evidence="1" type="ORF">DYL61_08170</name>
</gene>
<reference evidence="1 2" key="1">
    <citation type="journal article" date="2019" name="Syst. Appl. Microbiol.">
        <title>New species of pathogenic Pseudomonas isolated from citrus in Tunisia: Proposal of Pseudomonas kairouanensis sp. nov. and Pseudomonas nabeulensis sp. nov.</title>
        <authorList>
            <person name="Oueslati M."/>
            <person name="Mulet M."/>
            <person name="Gomila M."/>
            <person name="Berge O."/>
            <person name="Hajlaoui M.R."/>
            <person name="Lalucat J."/>
            <person name="Sadfi-Zouaoui N."/>
            <person name="Garcia-Valdes E."/>
        </authorList>
    </citation>
    <scope>NUCLEOTIDE SEQUENCE [LARGE SCALE GENOMIC DNA]</scope>
    <source>
        <strain evidence="1 2">E10B</strain>
    </source>
</reference>
<protein>
    <submittedName>
        <fullName evidence="1">Uncharacterized protein</fullName>
    </submittedName>
</protein>
<sequence length="104" mass="11521">MYLLRVAKKLMPVTRAIIGKLKNCICVSQGLAPKRIVGPAAIRVNPSHFLIRGCFKFLSSAVAIATKTKRIIQEEYSVIALCPWICKLGPFDVHGFLRGLLKGR</sequence>
<proteinExistence type="predicted"/>
<dbReference type="Proteomes" id="UP000297734">
    <property type="component" value="Unassembled WGS sequence"/>
</dbReference>
<dbReference type="EMBL" id="QUZT01000010">
    <property type="protein sequence ID" value="TFY94663.1"/>
    <property type="molecule type" value="Genomic_DNA"/>
</dbReference>
<dbReference type="AlphaFoldDB" id="A0A4Z0B7Y9"/>
<evidence type="ECO:0000313" key="2">
    <source>
        <dbReference type="Proteomes" id="UP000297734"/>
    </source>
</evidence>
<accession>A0A4Z0B7Y9</accession>
<comment type="caution">
    <text evidence="1">The sequence shown here is derived from an EMBL/GenBank/DDBJ whole genome shotgun (WGS) entry which is preliminary data.</text>
</comment>
<name>A0A4Z0B7Y9_9PSED</name>